<dbReference type="Gene3D" id="1.20.58.390">
    <property type="entry name" value="Neurotransmitter-gated ion-channel transmembrane domain"/>
    <property type="match status" value="1"/>
</dbReference>
<comment type="caution">
    <text evidence="3">The sequence shown here is derived from an EMBL/GenBank/DDBJ whole genome shotgun (WGS) entry which is preliminary data.</text>
</comment>
<dbReference type="GO" id="GO:0005230">
    <property type="term" value="F:extracellular ligand-gated monoatomic ion channel activity"/>
    <property type="evidence" value="ECO:0007669"/>
    <property type="project" value="UniProtKB-ARBA"/>
</dbReference>
<organism evidence="3 4">
    <name type="scientific">Trichonephila inaurata madagascariensis</name>
    <dbReference type="NCBI Taxonomy" id="2747483"/>
    <lineage>
        <taxon>Eukaryota</taxon>
        <taxon>Metazoa</taxon>
        <taxon>Ecdysozoa</taxon>
        <taxon>Arthropoda</taxon>
        <taxon>Chelicerata</taxon>
        <taxon>Arachnida</taxon>
        <taxon>Araneae</taxon>
        <taxon>Araneomorphae</taxon>
        <taxon>Entelegynae</taxon>
        <taxon>Araneoidea</taxon>
        <taxon>Nephilidae</taxon>
        <taxon>Trichonephila</taxon>
        <taxon>Trichonephila inaurata</taxon>
    </lineage>
</organism>
<dbReference type="GO" id="GO:0005254">
    <property type="term" value="F:chloride channel activity"/>
    <property type="evidence" value="ECO:0007669"/>
    <property type="project" value="UniProtKB-ARBA"/>
</dbReference>
<sequence>MPIIGTPSISQTNSCSSNMVEFYRFSIADELVVLFVFVRQLMGSFINVFLPSTLIVAVSWISFWIRVEAAPARVALSVTSLLTLCTQVCISKDIKIDLILVNVLHRRVAG</sequence>
<dbReference type="GO" id="GO:0099095">
    <property type="term" value="F:ligand-gated monoatomic anion channel activity"/>
    <property type="evidence" value="ECO:0007669"/>
    <property type="project" value="UniProtKB-ARBA"/>
</dbReference>
<name>A0A8X6YEE1_9ARAC</name>
<dbReference type="GO" id="GO:0016020">
    <property type="term" value="C:membrane"/>
    <property type="evidence" value="ECO:0007669"/>
    <property type="project" value="InterPro"/>
</dbReference>
<dbReference type="AlphaFoldDB" id="A0A8X6YEE1"/>
<gene>
    <name evidence="3" type="primary">AVEN_166878_1</name>
    <name evidence="3" type="ORF">TNIN_138221</name>
</gene>
<feature type="domain" description="Neurotransmitter-gated ion-channel transmembrane" evidence="2">
    <location>
        <begin position="49"/>
        <end position="91"/>
    </location>
</feature>
<dbReference type="InterPro" id="IPR006029">
    <property type="entry name" value="Neurotrans-gated_channel_TM"/>
</dbReference>
<dbReference type="Proteomes" id="UP000886998">
    <property type="component" value="Unassembled WGS sequence"/>
</dbReference>
<dbReference type="OrthoDB" id="3176171at2759"/>
<dbReference type="EMBL" id="BMAV01017555">
    <property type="protein sequence ID" value="GFY69330.1"/>
    <property type="molecule type" value="Genomic_DNA"/>
</dbReference>
<dbReference type="SUPFAM" id="SSF90112">
    <property type="entry name" value="Neurotransmitter-gated ion-channel transmembrane pore"/>
    <property type="match status" value="1"/>
</dbReference>
<keyword evidence="4" id="KW-1185">Reference proteome</keyword>
<protein>
    <recommendedName>
        <fullName evidence="2">Neurotransmitter-gated ion-channel transmembrane domain-containing protein</fullName>
    </recommendedName>
</protein>
<dbReference type="InterPro" id="IPR006028">
    <property type="entry name" value="GABAA/Glycine_rcpt"/>
</dbReference>
<keyword evidence="1" id="KW-1133">Transmembrane helix</keyword>
<dbReference type="GO" id="GO:0004888">
    <property type="term" value="F:transmembrane signaling receptor activity"/>
    <property type="evidence" value="ECO:0007669"/>
    <property type="project" value="InterPro"/>
</dbReference>
<evidence type="ECO:0000313" key="4">
    <source>
        <dbReference type="Proteomes" id="UP000886998"/>
    </source>
</evidence>
<dbReference type="InterPro" id="IPR038050">
    <property type="entry name" value="Neuro_actylchol_rec"/>
</dbReference>
<evidence type="ECO:0000313" key="3">
    <source>
        <dbReference type="EMBL" id="GFY69330.1"/>
    </source>
</evidence>
<keyword evidence="1" id="KW-0472">Membrane</keyword>
<evidence type="ECO:0000259" key="2">
    <source>
        <dbReference type="Pfam" id="PF02932"/>
    </source>
</evidence>
<proteinExistence type="predicted"/>
<dbReference type="InterPro" id="IPR036719">
    <property type="entry name" value="Neuro-gated_channel_TM_sf"/>
</dbReference>
<dbReference type="Pfam" id="PF02932">
    <property type="entry name" value="Neur_chan_memb"/>
    <property type="match status" value="1"/>
</dbReference>
<dbReference type="PRINTS" id="PR00253">
    <property type="entry name" value="GABAARECEPTR"/>
</dbReference>
<accession>A0A8X6YEE1</accession>
<reference evidence="3" key="1">
    <citation type="submission" date="2020-08" db="EMBL/GenBank/DDBJ databases">
        <title>Multicomponent nature underlies the extraordinary mechanical properties of spider dragline silk.</title>
        <authorList>
            <person name="Kono N."/>
            <person name="Nakamura H."/>
            <person name="Mori M."/>
            <person name="Yoshida Y."/>
            <person name="Ohtoshi R."/>
            <person name="Malay A.D."/>
            <person name="Moran D.A.P."/>
            <person name="Tomita M."/>
            <person name="Numata K."/>
            <person name="Arakawa K."/>
        </authorList>
    </citation>
    <scope>NUCLEOTIDE SEQUENCE</scope>
</reference>
<keyword evidence="1" id="KW-0812">Transmembrane</keyword>
<feature type="transmembrane region" description="Helical" evidence="1">
    <location>
        <begin position="45"/>
        <end position="65"/>
    </location>
</feature>
<evidence type="ECO:0000256" key="1">
    <source>
        <dbReference type="SAM" id="Phobius"/>
    </source>
</evidence>